<dbReference type="InterPro" id="IPR036264">
    <property type="entry name" value="Bact_exopeptidase_dim_dom"/>
</dbReference>
<comment type="caution">
    <text evidence="3">The sequence shown here is derived from an EMBL/GenBank/DDBJ whole genome shotgun (WGS) entry which is preliminary data.</text>
</comment>
<dbReference type="InterPro" id="IPR002933">
    <property type="entry name" value="Peptidase_M20"/>
</dbReference>
<dbReference type="Gene3D" id="3.30.70.360">
    <property type="match status" value="1"/>
</dbReference>
<dbReference type="Pfam" id="PF01546">
    <property type="entry name" value="Peptidase_M20"/>
    <property type="match status" value="1"/>
</dbReference>
<feature type="non-terminal residue" evidence="3">
    <location>
        <position position="1"/>
    </location>
</feature>
<dbReference type="GO" id="GO:0016787">
    <property type="term" value="F:hydrolase activity"/>
    <property type="evidence" value="ECO:0007669"/>
    <property type="project" value="UniProtKB-KW"/>
</dbReference>
<organism evidence="3">
    <name type="scientific">marine sediment metagenome</name>
    <dbReference type="NCBI Taxonomy" id="412755"/>
    <lineage>
        <taxon>unclassified sequences</taxon>
        <taxon>metagenomes</taxon>
        <taxon>ecological metagenomes</taxon>
    </lineage>
</organism>
<dbReference type="EMBL" id="BARS01054644">
    <property type="protein sequence ID" value="GAG50554.1"/>
    <property type="molecule type" value="Genomic_DNA"/>
</dbReference>
<dbReference type="PANTHER" id="PTHR43808">
    <property type="entry name" value="ACETYLORNITHINE DEACETYLASE"/>
    <property type="match status" value="1"/>
</dbReference>
<keyword evidence="2" id="KW-0378">Hydrolase</keyword>
<name>X0Y3R4_9ZZZZ</name>
<proteinExistence type="predicted"/>
<dbReference type="SUPFAM" id="SSF53187">
    <property type="entry name" value="Zn-dependent exopeptidases"/>
    <property type="match status" value="1"/>
</dbReference>
<evidence type="ECO:0000313" key="3">
    <source>
        <dbReference type="EMBL" id="GAG50554.1"/>
    </source>
</evidence>
<dbReference type="GO" id="GO:0046872">
    <property type="term" value="F:metal ion binding"/>
    <property type="evidence" value="ECO:0007669"/>
    <property type="project" value="UniProtKB-KW"/>
</dbReference>
<dbReference type="InterPro" id="IPR050072">
    <property type="entry name" value="Peptidase_M20A"/>
</dbReference>
<dbReference type="SUPFAM" id="SSF55031">
    <property type="entry name" value="Bacterial exopeptidase dimerisation domain"/>
    <property type="match status" value="1"/>
</dbReference>
<accession>X0Y3R4</accession>
<evidence type="ECO:0000256" key="1">
    <source>
        <dbReference type="ARBA" id="ARBA00022723"/>
    </source>
</evidence>
<gene>
    <name evidence="3" type="ORF">S01H1_80853</name>
</gene>
<dbReference type="PANTHER" id="PTHR43808:SF25">
    <property type="entry name" value="PEPTIDASE M20 DIMERISATION DOMAIN-CONTAINING PROTEIN"/>
    <property type="match status" value="1"/>
</dbReference>
<feature type="non-terminal residue" evidence="3">
    <location>
        <position position="215"/>
    </location>
</feature>
<evidence type="ECO:0000256" key="2">
    <source>
        <dbReference type="ARBA" id="ARBA00022801"/>
    </source>
</evidence>
<keyword evidence="1" id="KW-0479">Metal-binding</keyword>
<reference evidence="3" key="1">
    <citation type="journal article" date="2014" name="Front. Microbiol.">
        <title>High frequency of phylogenetically diverse reductive dehalogenase-homologous genes in deep subseafloor sedimentary metagenomes.</title>
        <authorList>
            <person name="Kawai M."/>
            <person name="Futagami T."/>
            <person name="Toyoda A."/>
            <person name="Takaki Y."/>
            <person name="Nishi S."/>
            <person name="Hori S."/>
            <person name="Arai W."/>
            <person name="Tsubouchi T."/>
            <person name="Morono Y."/>
            <person name="Uchiyama I."/>
            <person name="Ito T."/>
            <person name="Fujiyama A."/>
            <person name="Inagaki F."/>
            <person name="Takami H."/>
        </authorList>
    </citation>
    <scope>NUCLEOTIDE SEQUENCE</scope>
    <source>
        <strain evidence="3">Expedition CK06-06</strain>
    </source>
</reference>
<dbReference type="Gene3D" id="3.40.630.10">
    <property type="entry name" value="Zn peptidases"/>
    <property type="match status" value="1"/>
</dbReference>
<sequence length="215" mass="22644">LNGHVDVVPAGDEDLWNYPPWQGTVVQGKVYGRGAADMKGGLCCALFAAKAVQDAGVLLKGRLILESVIGEEDGGVGTLAAVLRGYSADGAIVAEPTELAVAPAQAGAFNFRVTIPGKAAHGCVREEGVSPIEKFIPIHEALMTLECERNEGHQDPLYARYKLPNALCIGTVRAGTWASSVAESLVFEGRYGIAVDEDQEAARRALEEVVAEAAQ</sequence>
<dbReference type="AlphaFoldDB" id="X0Y3R4"/>
<protein>
    <submittedName>
        <fullName evidence="3">Uncharacterized protein</fullName>
    </submittedName>
</protein>